<reference evidence="1" key="1">
    <citation type="submission" date="2018-05" db="EMBL/GenBank/DDBJ databases">
        <authorList>
            <person name="Lanie J.A."/>
            <person name="Ng W.-L."/>
            <person name="Kazmierczak K.M."/>
            <person name="Andrzejewski T.M."/>
            <person name="Davidsen T.M."/>
            <person name="Wayne K.J."/>
            <person name="Tettelin H."/>
            <person name="Glass J.I."/>
            <person name="Rusch D."/>
            <person name="Podicherti R."/>
            <person name="Tsui H.-C.T."/>
            <person name="Winkler M.E."/>
        </authorList>
    </citation>
    <scope>NUCLEOTIDE SEQUENCE</scope>
</reference>
<name>A0A381W9X1_9ZZZZ</name>
<organism evidence="1">
    <name type="scientific">marine metagenome</name>
    <dbReference type="NCBI Taxonomy" id="408172"/>
    <lineage>
        <taxon>unclassified sequences</taxon>
        <taxon>metagenomes</taxon>
        <taxon>ecological metagenomes</taxon>
    </lineage>
</organism>
<accession>A0A381W9X1</accession>
<protein>
    <recommendedName>
        <fullName evidence="2">Luciferase-like domain-containing protein</fullName>
    </recommendedName>
</protein>
<gene>
    <name evidence="1" type="ORF">METZ01_LOCUS102194</name>
</gene>
<sequence length="38" mass="4179">MKIDIILDPTHTTEEFSELGVIAEKLGFNAVLTANYPS</sequence>
<dbReference type="AlphaFoldDB" id="A0A381W9X1"/>
<feature type="non-terminal residue" evidence="1">
    <location>
        <position position="38"/>
    </location>
</feature>
<proteinExistence type="predicted"/>
<dbReference type="EMBL" id="UINC01011153">
    <property type="protein sequence ID" value="SVA49340.1"/>
    <property type="molecule type" value="Genomic_DNA"/>
</dbReference>
<evidence type="ECO:0000313" key="1">
    <source>
        <dbReference type="EMBL" id="SVA49340.1"/>
    </source>
</evidence>
<evidence type="ECO:0008006" key="2">
    <source>
        <dbReference type="Google" id="ProtNLM"/>
    </source>
</evidence>